<evidence type="ECO:0000256" key="1">
    <source>
        <dbReference type="ARBA" id="ARBA00004141"/>
    </source>
</evidence>
<dbReference type="InterPro" id="IPR001579">
    <property type="entry name" value="Glyco_hydro_18_chit_AS"/>
</dbReference>
<dbReference type="PANTHER" id="PTHR12428">
    <property type="entry name" value="OXA1"/>
    <property type="match status" value="1"/>
</dbReference>
<dbReference type="PROSITE" id="PS01095">
    <property type="entry name" value="GH18_1"/>
    <property type="match status" value="1"/>
</dbReference>
<evidence type="ECO:0000256" key="6">
    <source>
        <dbReference type="SAM" id="Coils"/>
    </source>
</evidence>
<dbReference type="InterPro" id="IPR028055">
    <property type="entry name" value="YidC/Oxa/ALB_C"/>
</dbReference>
<dbReference type="VEuPathDB" id="FungiDB:H257_16181"/>
<dbReference type="VEuPathDB" id="FungiDB:H257_16183"/>
<comment type="similarity">
    <text evidence="5">Belongs to the OXA1/ALB3/YidC family.</text>
</comment>
<dbReference type="GO" id="GO:0032979">
    <property type="term" value="P:protein insertion into mitochondrial inner membrane from matrix"/>
    <property type="evidence" value="ECO:0007669"/>
    <property type="project" value="TreeGrafter"/>
</dbReference>
<dbReference type="InterPro" id="IPR017853">
    <property type="entry name" value="GH"/>
</dbReference>
<feature type="coiled-coil region" evidence="6">
    <location>
        <begin position="301"/>
        <end position="355"/>
    </location>
</feature>
<evidence type="ECO:0000256" key="2">
    <source>
        <dbReference type="ARBA" id="ARBA00022692"/>
    </source>
</evidence>
<protein>
    <recommendedName>
        <fullName evidence="9">Membrane insertase YidC/Oxa/ALB C-terminal domain-containing protein</fullName>
    </recommendedName>
</protein>
<comment type="caution">
    <text evidence="10">The sequence shown here is derived from an EMBL/GenBank/DDBJ whole genome shotgun (WGS) entry which is preliminary data.</text>
</comment>
<feature type="domain" description="Membrane insertase YidC/Oxa/ALB C-terminal" evidence="9">
    <location>
        <begin position="1"/>
        <end position="107"/>
    </location>
</feature>
<feature type="region of interest" description="Disordered" evidence="7">
    <location>
        <begin position="451"/>
        <end position="471"/>
    </location>
</feature>
<dbReference type="Proteomes" id="UP000266196">
    <property type="component" value="Unassembled WGS sequence"/>
</dbReference>
<evidence type="ECO:0000256" key="7">
    <source>
        <dbReference type="SAM" id="MobiDB-lite"/>
    </source>
</evidence>
<evidence type="ECO:0000256" key="5">
    <source>
        <dbReference type="RuleBase" id="RU003945"/>
    </source>
</evidence>
<sequence length="1022" mass="113736">MGILQPKLQKLQDEIKSSPDAYDPAKMTEFRARAQALFKEHKVRPFMSFLMPISQLPIFLGFFWGLQDIAKYIPGYAADGAFWFENLAAPDPTYALPVLSSALMVASLEVCIFVCKLLIFDECCLATTKRCVQDFAEQEPNRMATTSITSAKLPLEEPPPNTTSEVLQQISLPLDIRPRDNATSGGIKLLRPKSSHPSPSRRQSDSPLVKHPMRLVAAKLMASLHETSNQTQYSVVSDTMTLAAVHIQRMARGKLAGKRIRLARIVALMKMSKEMFRHKLQVCLVKREWNEFDNAPDTTPIEQLEDEMKTIVWEVTRLVRDLSLDWWKLSLSEERARLTWEVNDAKDDLRLLQQQTSVLVQNCTLCMNLTDPTLQKQPTYLQALAKLAQVQNNELLPTTPLELPEDNPATDMTPSLPPQSYSVEPTVDISSTAISPIEAIATTLPTATESTKIAKRTLHRSPKSKTPATTAVPGLKDMPRLLAAEFKLIGKSQAYKGKVMGVAQLKLLLHEVYGARMADELRAPVGEFLYRFFALKYGLRNVAEMYLVNFVTSLKKYWKADPEFIKTKAFQYITHVYWGFALINNQTGAVSQTFQGNDVTLLECANAMKQFGFDGIDIDDESGNLMTGGDWKANAGSHVESYLLAIRKSLDAVERKPNERAYGLTWDEFPTSLDVSCNNPKGDFQRCYHPAIGQVVDQVNLMMYNVELGVCISEYDVLLKSTIPSVWAAAVPPSKIVLGGCVGKPGDEGACAFGASPTIPQLQQYASDGYTKYGGTMLWTGSADYELNRGTTIETMGKPSGTMVASYDHGTFNAPCDSHGALVKRLPRPGSGLSLCFELLDHHYQSTTLMEKPSQAAGTALQPSPSKPGTTTCTKVLTLMQHMAPMLVFNAVMPLAIYKLAKPHTTKIVAVFLSGLIPMFKTLVTFFWFRKQDAISMIQLFGLLVFSVGSGAIAGMFMIASLSWLEEDMFYQIRRTLSDKTTQELDAHYQKPVVRSTSRYITLVMGFALSFRRSSTWCLCCR</sequence>
<dbReference type="Gene3D" id="3.20.20.80">
    <property type="entry name" value="Glycosidases"/>
    <property type="match status" value="1"/>
</dbReference>
<dbReference type="Pfam" id="PF02096">
    <property type="entry name" value="60KD_IMP"/>
    <property type="match status" value="1"/>
</dbReference>
<keyword evidence="3 8" id="KW-1133">Transmembrane helix</keyword>
<evidence type="ECO:0000256" key="4">
    <source>
        <dbReference type="ARBA" id="ARBA00023136"/>
    </source>
</evidence>
<name>A0A397EVX3_APHAT</name>
<dbReference type="EMBL" id="QUTE01014976">
    <property type="protein sequence ID" value="RHZ00939.1"/>
    <property type="molecule type" value="Genomic_DNA"/>
</dbReference>
<evidence type="ECO:0000259" key="9">
    <source>
        <dbReference type="Pfam" id="PF02096"/>
    </source>
</evidence>
<dbReference type="AlphaFoldDB" id="A0A397EVX3"/>
<reference evidence="10 11" key="1">
    <citation type="submission" date="2018-08" db="EMBL/GenBank/DDBJ databases">
        <title>Aphanomyces genome sequencing and annotation.</title>
        <authorList>
            <person name="Minardi D."/>
            <person name="Oidtmann B."/>
            <person name="Van Der Giezen M."/>
            <person name="Studholme D.J."/>
        </authorList>
    </citation>
    <scope>NUCLEOTIDE SEQUENCE [LARGE SCALE GENOMIC DNA]</scope>
    <source>
        <strain evidence="10 11">197901</strain>
    </source>
</reference>
<feature type="compositionally biased region" description="Low complexity" evidence="7">
    <location>
        <begin position="195"/>
        <end position="207"/>
    </location>
</feature>
<dbReference type="VEuPathDB" id="FungiDB:H257_16182"/>
<dbReference type="GO" id="GO:0004553">
    <property type="term" value="F:hydrolase activity, hydrolyzing O-glycosyl compounds"/>
    <property type="evidence" value="ECO:0007669"/>
    <property type="project" value="InterPro"/>
</dbReference>
<evidence type="ECO:0000256" key="3">
    <source>
        <dbReference type="ARBA" id="ARBA00022989"/>
    </source>
</evidence>
<keyword evidence="6" id="KW-0175">Coiled coil</keyword>
<dbReference type="GO" id="GO:0005975">
    <property type="term" value="P:carbohydrate metabolic process"/>
    <property type="evidence" value="ECO:0007669"/>
    <property type="project" value="InterPro"/>
</dbReference>
<dbReference type="InterPro" id="IPR001708">
    <property type="entry name" value="YidC/ALB3/OXA1/COX18"/>
</dbReference>
<feature type="region of interest" description="Disordered" evidence="7">
    <location>
        <begin position="176"/>
        <end position="209"/>
    </location>
</feature>
<accession>A0A397EVX3</accession>
<dbReference type="GO" id="GO:0005743">
    <property type="term" value="C:mitochondrial inner membrane"/>
    <property type="evidence" value="ECO:0007669"/>
    <property type="project" value="TreeGrafter"/>
</dbReference>
<dbReference type="VEuPathDB" id="FungiDB:H257_16184"/>
<dbReference type="CDD" id="cd20069">
    <property type="entry name" value="5TM_Oxa1-like"/>
    <property type="match status" value="1"/>
</dbReference>
<evidence type="ECO:0000313" key="10">
    <source>
        <dbReference type="EMBL" id="RHZ00939.1"/>
    </source>
</evidence>
<comment type="subcellular location">
    <subcellularLocation>
        <location evidence="1 5">Membrane</location>
        <topology evidence="1 5">Multi-pass membrane protein</topology>
    </subcellularLocation>
</comment>
<dbReference type="GO" id="GO:0032977">
    <property type="term" value="F:membrane insertase activity"/>
    <property type="evidence" value="ECO:0007669"/>
    <property type="project" value="InterPro"/>
</dbReference>
<proteinExistence type="inferred from homology"/>
<organism evidence="10 11">
    <name type="scientific">Aphanomyces astaci</name>
    <name type="common">Crayfish plague agent</name>
    <dbReference type="NCBI Taxonomy" id="112090"/>
    <lineage>
        <taxon>Eukaryota</taxon>
        <taxon>Sar</taxon>
        <taxon>Stramenopiles</taxon>
        <taxon>Oomycota</taxon>
        <taxon>Saprolegniomycetes</taxon>
        <taxon>Saprolegniales</taxon>
        <taxon>Verrucalvaceae</taxon>
        <taxon>Aphanomyces</taxon>
    </lineage>
</organism>
<keyword evidence="2 5" id="KW-0812">Transmembrane</keyword>
<feature type="transmembrane region" description="Helical" evidence="8">
    <location>
        <begin position="883"/>
        <end position="901"/>
    </location>
</feature>
<dbReference type="SUPFAM" id="SSF51445">
    <property type="entry name" value="(Trans)glycosidases"/>
    <property type="match status" value="1"/>
</dbReference>
<gene>
    <name evidence="10" type="ORF">DYB31_006579</name>
</gene>
<evidence type="ECO:0000313" key="11">
    <source>
        <dbReference type="Proteomes" id="UP000266196"/>
    </source>
</evidence>
<evidence type="ECO:0000256" key="8">
    <source>
        <dbReference type="SAM" id="Phobius"/>
    </source>
</evidence>
<dbReference type="PANTHER" id="PTHR12428:SF65">
    <property type="entry name" value="CYTOCHROME C OXIDASE ASSEMBLY PROTEIN COX18, MITOCHONDRIAL"/>
    <property type="match status" value="1"/>
</dbReference>
<feature type="transmembrane region" description="Helical" evidence="8">
    <location>
        <begin position="908"/>
        <end position="929"/>
    </location>
</feature>
<keyword evidence="4 8" id="KW-0472">Membrane</keyword>
<feature type="transmembrane region" description="Helical" evidence="8">
    <location>
        <begin position="941"/>
        <end position="965"/>
    </location>
</feature>
<feature type="compositionally biased region" description="Basic residues" evidence="7">
    <location>
        <begin position="453"/>
        <end position="463"/>
    </location>
</feature>